<evidence type="ECO:0000256" key="3">
    <source>
        <dbReference type="ARBA" id="ARBA00004273"/>
    </source>
</evidence>
<reference evidence="11" key="1">
    <citation type="submission" date="2025-08" db="UniProtKB">
        <authorList>
            <consortium name="RefSeq"/>
        </authorList>
    </citation>
    <scope>IDENTIFICATION</scope>
    <source>
        <tissue evidence="11">Sperm</tissue>
    </source>
</reference>
<sequence length="181" mass="19668">MAVRLVARAAVTGLGRAGGGRSLLGPAALPVRRLCRPLSGASPSDDDLYEKTTVTMLQRDSPNTIFVDSYGLHGFTVNGNRVIGPCAIIPHAIIQWNVGSWKDISEESLSLFYLLEPRIEILVLGTGDRVERLDAQLLRFMTRQGVAVEVQDTGHACSTFNFLVNDRRLVAAGLIPPTKLE</sequence>
<keyword evidence="8" id="KW-0539">Nucleus</keyword>
<dbReference type="Proteomes" id="UP001318040">
    <property type="component" value="Chromosome 48"/>
</dbReference>
<evidence type="ECO:0000256" key="4">
    <source>
        <dbReference type="ARBA" id="ARBA00021776"/>
    </source>
</evidence>
<dbReference type="PANTHER" id="PTHR21192:SF2">
    <property type="entry name" value="NADH DEHYDROGENASE [UBIQUINONE] 1 ALPHA SUBCOMPLEX ASSEMBLY FACTOR 3"/>
    <property type="match status" value="1"/>
</dbReference>
<keyword evidence="7" id="KW-0472">Membrane</keyword>
<keyword evidence="6" id="KW-0496">Mitochondrion</keyword>
<accession>A0AAJ7U4Q1</accession>
<keyword evidence="10" id="KW-1185">Reference proteome</keyword>
<dbReference type="GO" id="GO:0032981">
    <property type="term" value="P:mitochondrial respiratory chain complex I assembly"/>
    <property type="evidence" value="ECO:0007669"/>
    <property type="project" value="InterPro"/>
</dbReference>
<dbReference type="GO" id="GO:0005743">
    <property type="term" value="C:mitochondrial inner membrane"/>
    <property type="evidence" value="ECO:0007669"/>
    <property type="project" value="UniProtKB-SubCell"/>
</dbReference>
<evidence type="ECO:0000256" key="1">
    <source>
        <dbReference type="ARBA" id="ARBA00004069"/>
    </source>
</evidence>
<dbReference type="KEGG" id="pmrn:116952752"/>
<name>A0AAJ7U4Q1_PETMA</name>
<dbReference type="Pfam" id="PF04430">
    <property type="entry name" value="DUF498"/>
    <property type="match status" value="1"/>
</dbReference>
<dbReference type="SUPFAM" id="SSF64076">
    <property type="entry name" value="MTH938-like"/>
    <property type="match status" value="1"/>
</dbReference>
<proteinExistence type="inferred from homology"/>
<dbReference type="PANTHER" id="PTHR21192">
    <property type="entry name" value="NUCLEAR PROTEIN E3-3"/>
    <property type="match status" value="1"/>
</dbReference>
<evidence type="ECO:0000256" key="8">
    <source>
        <dbReference type="ARBA" id="ARBA00023242"/>
    </source>
</evidence>
<organism evidence="10 11">
    <name type="scientific">Petromyzon marinus</name>
    <name type="common">Sea lamprey</name>
    <dbReference type="NCBI Taxonomy" id="7757"/>
    <lineage>
        <taxon>Eukaryota</taxon>
        <taxon>Metazoa</taxon>
        <taxon>Chordata</taxon>
        <taxon>Craniata</taxon>
        <taxon>Vertebrata</taxon>
        <taxon>Cyclostomata</taxon>
        <taxon>Hyperoartia</taxon>
        <taxon>Petromyzontiformes</taxon>
        <taxon>Petromyzontidae</taxon>
        <taxon>Petromyzon</taxon>
    </lineage>
</organism>
<dbReference type="InterPro" id="IPR034095">
    <property type="entry name" value="NDUF3"/>
</dbReference>
<evidence type="ECO:0000256" key="5">
    <source>
        <dbReference type="ARBA" id="ARBA00022792"/>
    </source>
</evidence>
<gene>
    <name evidence="11" type="primary">NDUFAF3</name>
</gene>
<dbReference type="RefSeq" id="XP_032828258.1">
    <property type="nucleotide sequence ID" value="XM_032972367.1"/>
</dbReference>
<comment type="function">
    <text evidence="1">Essential factor for the assembly of mitochondrial NADH:ubiquinone oxidoreductase complex (complex I).</text>
</comment>
<protein>
    <recommendedName>
        <fullName evidence="4">NADH dehydrogenase [ubiquinone] 1 alpha subcomplex assembly factor 3</fullName>
    </recommendedName>
</protein>
<dbReference type="CTD" id="25915"/>
<evidence type="ECO:0000256" key="9">
    <source>
        <dbReference type="ARBA" id="ARBA00049984"/>
    </source>
</evidence>
<dbReference type="CDD" id="cd05125">
    <property type="entry name" value="Mth938_2P1-like"/>
    <property type="match status" value="1"/>
</dbReference>
<dbReference type="InterPro" id="IPR007523">
    <property type="entry name" value="NDUFAF3/AAMDC"/>
</dbReference>
<dbReference type="InterPro" id="IPR036748">
    <property type="entry name" value="MTH938-like_sf"/>
</dbReference>
<evidence type="ECO:0000313" key="10">
    <source>
        <dbReference type="Proteomes" id="UP001318040"/>
    </source>
</evidence>
<comment type="similarity">
    <text evidence="9">Belongs to the NDUFAF3 family.</text>
</comment>
<evidence type="ECO:0000256" key="6">
    <source>
        <dbReference type="ARBA" id="ARBA00023128"/>
    </source>
</evidence>
<evidence type="ECO:0000256" key="7">
    <source>
        <dbReference type="ARBA" id="ARBA00023136"/>
    </source>
</evidence>
<comment type="subcellular location">
    <subcellularLocation>
        <location evidence="3">Mitochondrion inner membrane</location>
    </subcellularLocation>
    <subcellularLocation>
        <location evidence="2">Nucleus</location>
    </subcellularLocation>
</comment>
<evidence type="ECO:0000256" key="2">
    <source>
        <dbReference type="ARBA" id="ARBA00004123"/>
    </source>
</evidence>
<evidence type="ECO:0000313" key="11">
    <source>
        <dbReference type="RefSeq" id="XP_032828258.1"/>
    </source>
</evidence>
<dbReference type="Gene3D" id="3.40.1230.10">
    <property type="entry name" value="MTH938-like"/>
    <property type="match status" value="1"/>
</dbReference>
<keyword evidence="5" id="KW-0999">Mitochondrion inner membrane</keyword>
<dbReference type="GO" id="GO:0005634">
    <property type="term" value="C:nucleus"/>
    <property type="evidence" value="ECO:0007669"/>
    <property type="project" value="UniProtKB-SubCell"/>
</dbReference>
<dbReference type="FunFam" id="3.40.1230.10:FF:000002">
    <property type="entry name" value="NADH dehydrogenase [ubiquinone] 1 alpha subcomplex assembly factor 3"/>
    <property type="match status" value="1"/>
</dbReference>
<dbReference type="AlphaFoldDB" id="A0AAJ7U4Q1"/>